<dbReference type="GeneID" id="37045194"/>
<dbReference type="PANTHER" id="PTHR12537:SF12">
    <property type="entry name" value="MATERNAL PROTEIN PUMILIO"/>
    <property type="match status" value="1"/>
</dbReference>
<dbReference type="Pfam" id="PF00806">
    <property type="entry name" value="PUF"/>
    <property type="match status" value="4"/>
</dbReference>
<sequence length="348" mass="38423">MANLESQVPVDVLISRALGTRSQDASISLQQQLKTAPSARKAAIIAALEPHVFKLSDDKHGNFLVQRAIGVDNTLAEKLRGHFVQLSLSQFGCHVVQRILDEPDNIKNMVVEELLAVRIEETLVSRNSIHVWQKILSICWGPDFPDARRHLFSVVNTTMKGKWAETACQETGSIVCQNIFESASSDEKRDCMGEILKKLKDCAANQWGVWVVQHIVEHGDDEHRRVAFEHLLEDAVGLTLSPFGQKAITSALKSRDKAFVGAYVDILCEQETGHGAGSDQPGRRSVLVDIAGAAQGVQIVTTLLTSVQADQRDRIIKTVRKNSVFLKGSKAGLRVHQLCERARAFTGY</sequence>
<organism evidence="4 5">
    <name type="scientific">Acaromyces ingoldii</name>
    <dbReference type="NCBI Taxonomy" id="215250"/>
    <lineage>
        <taxon>Eukaryota</taxon>
        <taxon>Fungi</taxon>
        <taxon>Dikarya</taxon>
        <taxon>Basidiomycota</taxon>
        <taxon>Ustilaginomycotina</taxon>
        <taxon>Exobasidiomycetes</taxon>
        <taxon>Exobasidiales</taxon>
        <taxon>Cryptobasidiaceae</taxon>
        <taxon>Acaromyces</taxon>
    </lineage>
</organism>
<dbReference type="SMART" id="SM00025">
    <property type="entry name" value="Pumilio"/>
    <property type="match status" value="4"/>
</dbReference>
<dbReference type="Proteomes" id="UP000245768">
    <property type="component" value="Unassembled WGS sequence"/>
</dbReference>
<dbReference type="AlphaFoldDB" id="A0A316YJW1"/>
<dbReference type="PROSITE" id="PS50302">
    <property type="entry name" value="PUM"/>
    <property type="match status" value="2"/>
</dbReference>
<dbReference type="GO" id="GO:0005737">
    <property type="term" value="C:cytoplasm"/>
    <property type="evidence" value="ECO:0007669"/>
    <property type="project" value="TreeGrafter"/>
</dbReference>
<protein>
    <submittedName>
        <fullName evidence="4">ARM repeat-containing protein</fullName>
    </submittedName>
</protein>
<dbReference type="STRING" id="215250.A0A316YJW1"/>
<dbReference type="SUPFAM" id="SSF48371">
    <property type="entry name" value="ARM repeat"/>
    <property type="match status" value="1"/>
</dbReference>
<evidence type="ECO:0000256" key="1">
    <source>
        <dbReference type="ARBA" id="ARBA00022737"/>
    </source>
</evidence>
<dbReference type="GO" id="GO:0003730">
    <property type="term" value="F:mRNA 3'-UTR binding"/>
    <property type="evidence" value="ECO:0007669"/>
    <property type="project" value="TreeGrafter"/>
</dbReference>
<dbReference type="InParanoid" id="A0A316YJW1"/>
<proteinExistence type="predicted"/>
<dbReference type="GO" id="GO:0000288">
    <property type="term" value="P:nuclear-transcribed mRNA catabolic process, deadenylation-dependent decay"/>
    <property type="evidence" value="ECO:0007669"/>
    <property type="project" value="TreeGrafter"/>
</dbReference>
<dbReference type="InterPro" id="IPR011989">
    <property type="entry name" value="ARM-like"/>
</dbReference>
<dbReference type="OrthoDB" id="668540at2759"/>
<dbReference type="InterPro" id="IPR001313">
    <property type="entry name" value="Pumilio_RNA-bd_rpt"/>
</dbReference>
<accession>A0A316YJW1</accession>
<dbReference type="InterPro" id="IPR016024">
    <property type="entry name" value="ARM-type_fold"/>
</dbReference>
<evidence type="ECO:0000313" key="5">
    <source>
        <dbReference type="Proteomes" id="UP000245768"/>
    </source>
</evidence>
<evidence type="ECO:0000256" key="2">
    <source>
        <dbReference type="PROSITE-ProRule" id="PRU00317"/>
    </source>
</evidence>
<keyword evidence="1" id="KW-0677">Repeat</keyword>
<dbReference type="PANTHER" id="PTHR12537">
    <property type="entry name" value="RNA BINDING PROTEIN PUMILIO-RELATED"/>
    <property type="match status" value="1"/>
</dbReference>
<feature type="repeat" description="Pumilio" evidence="2">
    <location>
        <begin position="78"/>
        <end position="116"/>
    </location>
</feature>
<dbReference type="RefSeq" id="XP_025376670.1">
    <property type="nucleotide sequence ID" value="XM_025523278.1"/>
</dbReference>
<reference evidence="4 5" key="1">
    <citation type="journal article" date="2018" name="Mol. Biol. Evol.">
        <title>Broad Genomic Sampling Reveals a Smut Pathogenic Ancestry of the Fungal Clade Ustilaginomycotina.</title>
        <authorList>
            <person name="Kijpornyongpan T."/>
            <person name="Mondo S.J."/>
            <person name="Barry K."/>
            <person name="Sandor L."/>
            <person name="Lee J."/>
            <person name="Lipzen A."/>
            <person name="Pangilinan J."/>
            <person name="LaButti K."/>
            <person name="Hainaut M."/>
            <person name="Henrissat B."/>
            <person name="Grigoriev I.V."/>
            <person name="Spatafora J.W."/>
            <person name="Aime M.C."/>
        </authorList>
    </citation>
    <scope>NUCLEOTIDE SEQUENCE [LARGE SCALE GENOMIC DNA]</scope>
    <source>
        <strain evidence="4 5">MCA 4198</strain>
    </source>
</reference>
<feature type="repeat" description="Pumilio" evidence="2">
    <location>
        <begin position="194"/>
        <end position="233"/>
    </location>
</feature>
<dbReference type="FunCoup" id="A0A316YJW1">
    <property type="interactions" value="256"/>
</dbReference>
<dbReference type="InterPro" id="IPR033133">
    <property type="entry name" value="PUM-HD"/>
</dbReference>
<gene>
    <name evidence="4" type="ORF">FA10DRAFT_275705</name>
</gene>
<dbReference type="EMBL" id="KZ819637">
    <property type="protein sequence ID" value="PWN89472.1"/>
    <property type="molecule type" value="Genomic_DNA"/>
</dbReference>
<keyword evidence="5" id="KW-1185">Reference proteome</keyword>
<feature type="domain" description="PUM-HD" evidence="3">
    <location>
        <begin position="1"/>
        <end position="343"/>
    </location>
</feature>
<evidence type="ECO:0000313" key="4">
    <source>
        <dbReference type="EMBL" id="PWN89472.1"/>
    </source>
</evidence>
<evidence type="ECO:0000259" key="3">
    <source>
        <dbReference type="PROSITE" id="PS50303"/>
    </source>
</evidence>
<name>A0A316YJW1_9BASI</name>
<dbReference type="PROSITE" id="PS50303">
    <property type="entry name" value="PUM_HD"/>
    <property type="match status" value="1"/>
</dbReference>
<dbReference type="Gene3D" id="1.25.10.10">
    <property type="entry name" value="Leucine-rich Repeat Variant"/>
    <property type="match status" value="1"/>
</dbReference>